<proteinExistence type="predicted"/>
<feature type="compositionally biased region" description="Basic and acidic residues" evidence="1">
    <location>
        <begin position="171"/>
        <end position="200"/>
    </location>
</feature>
<evidence type="ECO:0000313" key="2">
    <source>
        <dbReference type="EMBL" id="EKM49476.1"/>
    </source>
</evidence>
<gene>
    <name evidence="2" type="ORF">PHACADRAFT_33505</name>
</gene>
<dbReference type="HOGENOM" id="CLU_1050132_0_0_1"/>
<protein>
    <submittedName>
        <fullName evidence="2">Uncharacterized protein</fullName>
    </submittedName>
</protein>
<dbReference type="GeneID" id="18919806"/>
<dbReference type="EMBL" id="JH930481">
    <property type="protein sequence ID" value="EKM49476.1"/>
    <property type="molecule type" value="Genomic_DNA"/>
</dbReference>
<evidence type="ECO:0000313" key="3">
    <source>
        <dbReference type="Proteomes" id="UP000008370"/>
    </source>
</evidence>
<organism evidence="2 3">
    <name type="scientific">Phanerochaete carnosa (strain HHB-10118-sp)</name>
    <name type="common">White-rot fungus</name>
    <name type="synonym">Peniophora carnosa</name>
    <dbReference type="NCBI Taxonomy" id="650164"/>
    <lineage>
        <taxon>Eukaryota</taxon>
        <taxon>Fungi</taxon>
        <taxon>Dikarya</taxon>
        <taxon>Basidiomycota</taxon>
        <taxon>Agaricomycotina</taxon>
        <taxon>Agaricomycetes</taxon>
        <taxon>Polyporales</taxon>
        <taxon>Phanerochaetaceae</taxon>
        <taxon>Phanerochaete</taxon>
    </lineage>
</organism>
<dbReference type="InParanoid" id="K5UIW0"/>
<name>K5UIW0_PHACS</name>
<keyword evidence="3" id="KW-1185">Reference proteome</keyword>
<dbReference type="RefSeq" id="XP_007401989.1">
    <property type="nucleotide sequence ID" value="XM_007401927.1"/>
</dbReference>
<evidence type="ECO:0000256" key="1">
    <source>
        <dbReference type="SAM" id="MobiDB-lite"/>
    </source>
</evidence>
<feature type="region of interest" description="Disordered" evidence="1">
    <location>
        <begin position="15"/>
        <end position="56"/>
    </location>
</feature>
<dbReference type="AlphaFoldDB" id="K5UIW0"/>
<dbReference type="KEGG" id="pco:PHACADRAFT_33505"/>
<accession>K5UIW0</accession>
<feature type="region of interest" description="Disordered" evidence="1">
    <location>
        <begin position="169"/>
        <end position="211"/>
    </location>
</feature>
<dbReference type="Proteomes" id="UP000008370">
    <property type="component" value="Unassembled WGS sequence"/>
</dbReference>
<sequence length="265" mass="28520">MSGVQQMTRGTVLAGLSSVSTPSAPSMLLPPVSSQMQHSSEAAEDKRSSSEAPQSHPPVDLLLLLSMFDQVDHSSELASALPGATPPTSTLPSHAFLQFQESEPTVLKELVLPNIHALSQGSADAEFMLPRISVAVNTAHGDNPSLMLASDPHHTTLPAPLVTVASQPQKTFHDSKDKMLPPQELPDRGVHNSAERKEEYPAGELLPGDLSKEDMNTYTSSVLTFKEALVPDNVEPKKITEDVRTLFLTSYSENAGCNSDRLTFT</sequence>
<reference evidence="2 3" key="1">
    <citation type="journal article" date="2012" name="BMC Genomics">
        <title>Comparative genomics of the white-rot fungi, Phanerochaete carnosa and P. chrysosporium, to elucidate the genetic basis of the distinct wood types they colonize.</title>
        <authorList>
            <person name="Suzuki H."/>
            <person name="MacDonald J."/>
            <person name="Syed K."/>
            <person name="Salamov A."/>
            <person name="Hori C."/>
            <person name="Aerts A."/>
            <person name="Henrissat B."/>
            <person name="Wiebenga A."/>
            <person name="vanKuyk P.A."/>
            <person name="Barry K."/>
            <person name="Lindquist E."/>
            <person name="LaButti K."/>
            <person name="Lapidus A."/>
            <person name="Lucas S."/>
            <person name="Coutinho P."/>
            <person name="Gong Y."/>
            <person name="Samejima M."/>
            <person name="Mahadevan R."/>
            <person name="Abou-Zaid M."/>
            <person name="de Vries R.P."/>
            <person name="Igarashi K."/>
            <person name="Yadav J.S."/>
            <person name="Grigoriev I.V."/>
            <person name="Master E.R."/>
        </authorList>
    </citation>
    <scope>NUCLEOTIDE SEQUENCE [LARGE SCALE GENOMIC DNA]</scope>
    <source>
        <strain evidence="2 3">HHB-10118-sp</strain>
    </source>
</reference>